<dbReference type="Pfam" id="PF13460">
    <property type="entry name" value="NAD_binding_10"/>
    <property type="match status" value="1"/>
</dbReference>
<reference evidence="2 3" key="1">
    <citation type="journal article" date="2017" name="Int. J. Syst. Evol. Microbiol.">
        <title>Oleiagrimonas citrea sp. nov., a marine bacterium isolated from tidal flat sediment and emended description of the genus Oleiagrimonas Fang et al. 2015 and Oleiagrimonas soli.</title>
        <authorList>
            <person name="Yang S.H."/>
            <person name="Seo H.S."/>
            <person name="Seong C.N."/>
            <person name="Kwon K.K."/>
        </authorList>
    </citation>
    <scope>NUCLEOTIDE SEQUENCE [LARGE SCALE GENOMIC DNA]</scope>
    <source>
        <strain evidence="2 3">MEBiC09124</strain>
    </source>
</reference>
<protein>
    <submittedName>
        <fullName evidence="2">NAD(P)H-binding protein</fullName>
    </submittedName>
</protein>
<dbReference type="Gene3D" id="3.40.50.720">
    <property type="entry name" value="NAD(P)-binding Rossmann-like Domain"/>
    <property type="match status" value="1"/>
</dbReference>
<dbReference type="RefSeq" id="WP_168609374.1">
    <property type="nucleotide sequence ID" value="NZ_JAAZQD010000004.1"/>
</dbReference>
<dbReference type="AlphaFoldDB" id="A0A846ZP21"/>
<dbReference type="InterPro" id="IPR016040">
    <property type="entry name" value="NAD(P)-bd_dom"/>
</dbReference>
<dbReference type="InterPro" id="IPR036291">
    <property type="entry name" value="NAD(P)-bd_dom_sf"/>
</dbReference>
<evidence type="ECO:0000259" key="1">
    <source>
        <dbReference type="Pfam" id="PF13460"/>
    </source>
</evidence>
<feature type="domain" description="NAD(P)-binding" evidence="1">
    <location>
        <begin position="7"/>
        <end position="137"/>
    </location>
</feature>
<dbReference type="PANTHER" id="PTHR12126">
    <property type="entry name" value="NADH-UBIQUINONE OXIDOREDUCTASE 39 KDA SUBUNIT-RELATED"/>
    <property type="match status" value="1"/>
</dbReference>
<dbReference type="GO" id="GO:0044877">
    <property type="term" value="F:protein-containing complex binding"/>
    <property type="evidence" value="ECO:0007669"/>
    <property type="project" value="TreeGrafter"/>
</dbReference>
<dbReference type="SUPFAM" id="SSF51735">
    <property type="entry name" value="NAD(P)-binding Rossmann-fold domains"/>
    <property type="match status" value="1"/>
</dbReference>
<gene>
    <name evidence="2" type="ORF">HF690_10200</name>
</gene>
<dbReference type="EMBL" id="JAAZQD010000004">
    <property type="protein sequence ID" value="NKZ39318.1"/>
    <property type="molecule type" value="Genomic_DNA"/>
</dbReference>
<dbReference type="Proteomes" id="UP000541636">
    <property type="component" value="Unassembled WGS sequence"/>
</dbReference>
<evidence type="ECO:0000313" key="2">
    <source>
        <dbReference type="EMBL" id="NKZ39318.1"/>
    </source>
</evidence>
<accession>A0A846ZP21</accession>
<comment type="caution">
    <text evidence="2">The sequence shown here is derived from an EMBL/GenBank/DDBJ whole genome shotgun (WGS) entry which is preliminary data.</text>
</comment>
<proteinExistence type="predicted"/>
<evidence type="ECO:0000313" key="3">
    <source>
        <dbReference type="Proteomes" id="UP000541636"/>
    </source>
</evidence>
<sequence length="269" mass="29480">MRVVVFGASGSIGRFLLPQLREAGDAFTAVSRQPRDDDAGAWIRGTLPDGVPALPEVDAVVCLGPLDHFVAWLERATLAGTPRIVAMSSMSAESKREAPLDAERALAARLRDAEARLAATCERRGLRWTVLRATLIYGDGRDRSLTPLAQRAMRWRVFPLPAGRGLRQPVHAQDLAAAVFAALHVENAPDRVLEAGGGERLSAHQMFARVRAGLPRWTLPLPVPRLALRLAARLSPRVRGAVARLDEDLVADNRELERRLGVKPRDFRP</sequence>
<organism evidence="2 3">
    <name type="scientific">Oleiagrimonas citrea</name>
    <dbReference type="NCBI Taxonomy" id="1665687"/>
    <lineage>
        <taxon>Bacteria</taxon>
        <taxon>Pseudomonadati</taxon>
        <taxon>Pseudomonadota</taxon>
        <taxon>Gammaproteobacteria</taxon>
        <taxon>Lysobacterales</taxon>
        <taxon>Rhodanobacteraceae</taxon>
        <taxon>Oleiagrimonas</taxon>
    </lineage>
</organism>
<name>A0A846ZP21_9GAMM</name>
<dbReference type="InterPro" id="IPR051207">
    <property type="entry name" value="ComplexI_NDUFA9_subunit"/>
</dbReference>
<keyword evidence="3" id="KW-1185">Reference proteome</keyword>
<dbReference type="PANTHER" id="PTHR12126:SF11">
    <property type="entry name" value="NADH DEHYDROGENASE [UBIQUINONE] 1 ALPHA SUBCOMPLEX SUBUNIT 9, MITOCHONDRIAL"/>
    <property type="match status" value="1"/>
</dbReference>